<evidence type="ECO:0000313" key="4">
    <source>
        <dbReference type="EMBL" id="SQI59279.1"/>
    </source>
</evidence>
<evidence type="ECO:0000256" key="1">
    <source>
        <dbReference type="SAM" id="Phobius"/>
    </source>
</evidence>
<dbReference type="InterPro" id="IPR025645">
    <property type="entry name" value="DUF4349"/>
</dbReference>
<keyword evidence="5" id="KW-1185">Reference proteome</keyword>
<protein>
    <recommendedName>
        <fullName evidence="3">DUF4349 domain-containing protein</fullName>
    </recommendedName>
</protein>
<feature type="transmembrane region" description="Helical" evidence="1">
    <location>
        <begin position="256"/>
        <end position="287"/>
    </location>
</feature>
<dbReference type="EMBL" id="LS483476">
    <property type="protein sequence ID" value="SQI59279.1"/>
    <property type="molecule type" value="Genomic_DNA"/>
</dbReference>
<evidence type="ECO:0000313" key="5">
    <source>
        <dbReference type="Proteomes" id="UP000249134"/>
    </source>
</evidence>
<reference evidence="4 5" key="1">
    <citation type="submission" date="2018-06" db="EMBL/GenBank/DDBJ databases">
        <authorList>
            <consortium name="Pathogen Informatics"/>
            <person name="Doyle S."/>
        </authorList>
    </citation>
    <scope>NUCLEOTIDE SEQUENCE [LARGE SCALE GENOMIC DNA]</scope>
    <source>
        <strain evidence="4 5">NCTC4824</strain>
    </source>
</reference>
<evidence type="ECO:0000256" key="2">
    <source>
        <dbReference type="SAM" id="SignalP"/>
    </source>
</evidence>
<dbReference type="Proteomes" id="UP000249134">
    <property type="component" value="Chromosome 1"/>
</dbReference>
<dbReference type="PROSITE" id="PS51257">
    <property type="entry name" value="PROKAR_LIPOPROTEIN"/>
    <property type="match status" value="1"/>
</dbReference>
<keyword evidence="1" id="KW-0472">Membrane</keyword>
<feature type="domain" description="DUF4349" evidence="3">
    <location>
        <begin position="71"/>
        <end position="285"/>
    </location>
</feature>
<organism evidence="4 5">
    <name type="scientific">Lederbergia lenta</name>
    <name type="common">Bacillus lentus</name>
    <dbReference type="NCBI Taxonomy" id="1467"/>
    <lineage>
        <taxon>Bacteria</taxon>
        <taxon>Bacillati</taxon>
        <taxon>Bacillota</taxon>
        <taxon>Bacilli</taxon>
        <taxon>Bacillales</taxon>
        <taxon>Bacillaceae</taxon>
        <taxon>Lederbergia</taxon>
    </lineage>
</organism>
<dbReference type="STRING" id="1348624.GCA_001591545_01381"/>
<gene>
    <name evidence="4" type="ORF">NCTC4824_02330</name>
</gene>
<accession>A0A2X4W960</accession>
<proteinExistence type="predicted"/>
<feature type="chain" id="PRO_5038774750" description="DUF4349 domain-containing protein" evidence="2">
    <location>
        <begin position="25"/>
        <end position="299"/>
    </location>
</feature>
<sequence length="299" mass="33885">MGKGNKLLLVLCFFVLLSACSTKNSSENAKMDEYSQSSGEVAIQTEMDVEEMVSDTENAVDKKLDVVTSDRKIIHQAQLHLNVENIEQSLHSFEKKVNDYGGYIVESNVYRENEDAMNGMITVRIPEKHFQPFLKDAEGEATKVLERNVTGLDVTEQYVDLESRLKSKRVVEERLLNFMEKAEKTEDLLKISDDLSKVQEEMEVLVGQIKYLENQTSYSTINISMQESRVVVPGIDNKNLNTWEKTKKQLVTSTNFILSAISGLTVLIIGNIPVILLLLIIGAVIYFKVKRKKKNQDIT</sequence>
<evidence type="ECO:0000259" key="3">
    <source>
        <dbReference type="Pfam" id="PF14257"/>
    </source>
</evidence>
<dbReference type="RefSeq" id="WP_066138787.1">
    <property type="nucleotide sequence ID" value="NZ_CBCSGM010000001.1"/>
</dbReference>
<name>A0A2X4W960_LEDLE</name>
<feature type="signal peptide" evidence="2">
    <location>
        <begin position="1"/>
        <end position="24"/>
    </location>
</feature>
<dbReference type="KEGG" id="blen:NCTC4824_02330"/>
<keyword evidence="2" id="KW-0732">Signal</keyword>
<dbReference type="Pfam" id="PF14257">
    <property type="entry name" value="DUF4349"/>
    <property type="match status" value="1"/>
</dbReference>
<keyword evidence="1" id="KW-1133">Transmembrane helix</keyword>
<dbReference type="AlphaFoldDB" id="A0A2X4W960"/>
<keyword evidence="1" id="KW-0812">Transmembrane</keyword>